<comment type="caution">
    <text evidence="2">The sequence shown here is derived from an EMBL/GenBank/DDBJ whole genome shotgun (WGS) entry which is preliminary data.</text>
</comment>
<keyword evidence="2" id="KW-0540">Nuclease</keyword>
<dbReference type="Pfam" id="PF05685">
    <property type="entry name" value="Uma2"/>
    <property type="match status" value="1"/>
</dbReference>
<evidence type="ECO:0000313" key="2">
    <source>
        <dbReference type="EMBL" id="RFM24484.1"/>
    </source>
</evidence>
<keyword evidence="2" id="KW-0378">Hydrolase</keyword>
<dbReference type="PANTHER" id="PTHR34107:SF4">
    <property type="entry name" value="SLL1222 PROTEIN"/>
    <property type="match status" value="1"/>
</dbReference>
<sequence length="220" mass="25412">MMATTNKLSAPIARPKLRSKAWLERQRKFYEQLHSDEGGFEFIEFLDGDIIVRAMPEDARLPEGATIIFDMPTSIQHQRIQSRLLVALSNFVNQHHLGEVFGTPTDLKLGKNTMQPDVLFLSKEHASRAKALEINGYADLVVEILSKNSVKRDRQTKFRLYQEAKIPSYWIVSPEAQQIELYRLTKEGYDMIAVYSKEDTLRYEFANGKTLELNLRTVFE</sequence>
<name>A0A395M3M5_9BACT</name>
<gene>
    <name evidence="2" type="ORF">D0433_05730</name>
</gene>
<feature type="domain" description="Putative restriction endonuclease" evidence="1">
    <location>
        <begin position="62"/>
        <end position="203"/>
    </location>
</feature>
<dbReference type="SUPFAM" id="SSF52980">
    <property type="entry name" value="Restriction endonuclease-like"/>
    <property type="match status" value="1"/>
</dbReference>
<reference evidence="2 3" key="1">
    <citation type="journal article" date="2011" name="ISME J.">
        <title>Community ecology of hot spring cyanobacterial mats: predominant populations and their functional potential.</title>
        <authorList>
            <person name="Klatt C.G."/>
            <person name="Wood J.M."/>
            <person name="Rusch D.B."/>
            <person name="Bateson M.M."/>
            <person name="Hamamura N."/>
            <person name="Heidelberg J.F."/>
            <person name="Grossman A.R."/>
            <person name="Bhaya D."/>
            <person name="Cohan F.M."/>
            <person name="Kuhl M."/>
            <person name="Bryant D.A."/>
            <person name="Ward D.M."/>
        </authorList>
    </citation>
    <scope>NUCLEOTIDE SEQUENCE [LARGE SCALE GENOMIC DNA]</scope>
    <source>
        <strain evidence="2">OS</strain>
    </source>
</reference>
<dbReference type="GO" id="GO:0004519">
    <property type="term" value="F:endonuclease activity"/>
    <property type="evidence" value="ECO:0007669"/>
    <property type="project" value="UniProtKB-KW"/>
</dbReference>
<organism evidence="2 3">
    <name type="scientific">Candidatus Thermochlorobacter aerophilus</name>
    <dbReference type="NCBI Taxonomy" id="1868324"/>
    <lineage>
        <taxon>Bacteria</taxon>
        <taxon>Pseudomonadati</taxon>
        <taxon>Chlorobiota</taxon>
        <taxon>Chlorobiia</taxon>
        <taxon>Chlorobiales</taxon>
        <taxon>Candidatus Thermochlorobacteriaceae</taxon>
        <taxon>Candidatus Thermochlorobacter</taxon>
    </lineage>
</organism>
<evidence type="ECO:0000259" key="1">
    <source>
        <dbReference type="Pfam" id="PF05685"/>
    </source>
</evidence>
<dbReference type="Gene3D" id="3.90.1570.10">
    <property type="entry name" value="tt1808, chain A"/>
    <property type="match status" value="1"/>
</dbReference>
<proteinExistence type="predicted"/>
<dbReference type="AlphaFoldDB" id="A0A395M3M5"/>
<dbReference type="CDD" id="cd06260">
    <property type="entry name" value="DUF820-like"/>
    <property type="match status" value="1"/>
</dbReference>
<dbReference type="InterPro" id="IPR012296">
    <property type="entry name" value="Nuclease_put_TT1808"/>
</dbReference>
<keyword evidence="2" id="KW-0255">Endonuclease</keyword>
<protein>
    <submittedName>
        <fullName evidence="2">Uma2 family endonuclease</fullName>
    </submittedName>
</protein>
<dbReference type="PANTHER" id="PTHR34107">
    <property type="entry name" value="SLL0198 PROTEIN-RELATED"/>
    <property type="match status" value="1"/>
</dbReference>
<dbReference type="InterPro" id="IPR011335">
    <property type="entry name" value="Restrct_endonuc-II-like"/>
</dbReference>
<evidence type="ECO:0000313" key="3">
    <source>
        <dbReference type="Proteomes" id="UP000266389"/>
    </source>
</evidence>
<accession>A0A395M3M5</accession>
<dbReference type="InterPro" id="IPR008538">
    <property type="entry name" value="Uma2"/>
</dbReference>
<dbReference type="Proteomes" id="UP000266389">
    <property type="component" value="Unassembled WGS sequence"/>
</dbReference>
<dbReference type="EMBL" id="PHFL01000039">
    <property type="protein sequence ID" value="RFM24484.1"/>
    <property type="molecule type" value="Genomic_DNA"/>
</dbReference>